<evidence type="ECO:0000256" key="5">
    <source>
        <dbReference type="ARBA" id="ARBA00023136"/>
    </source>
</evidence>
<comment type="caution">
    <text evidence="11">The sequence shown here is derived from an EMBL/GenBank/DDBJ whole genome shotgun (WGS) entry which is preliminary data.</text>
</comment>
<dbReference type="EMBL" id="MBER01000171">
    <property type="protein sequence ID" value="OMC34408.1"/>
    <property type="molecule type" value="Genomic_DNA"/>
</dbReference>
<reference evidence="11 12" key="1">
    <citation type="submission" date="2016-07" db="EMBL/GenBank/DDBJ databases">
        <authorList>
            <person name="Sutton G."/>
            <person name="Brinkac L."/>
            <person name="Sanka R."/>
            <person name="Adams M."/>
            <person name="Lau E."/>
            <person name="Kumar A."/>
            <person name="Macaden R."/>
        </authorList>
    </citation>
    <scope>NUCLEOTIDE SEQUENCE [LARGE SCALE GENOMIC DNA]</scope>
    <source>
        <strain evidence="11 12">GA-0871</strain>
    </source>
</reference>
<dbReference type="SUPFAM" id="SSF53448">
    <property type="entry name" value="Nucleotide-diphospho-sugar transferases"/>
    <property type="match status" value="1"/>
</dbReference>
<dbReference type="Proteomes" id="UP000187001">
    <property type="component" value="Unassembled WGS sequence"/>
</dbReference>
<dbReference type="AlphaFoldDB" id="A0ABD6QCP5"/>
<accession>A0ABD6QCP5</accession>
<dbReference type="GO" id="GO:0005886">
    <property type="term" value="C:plasma membrane"/>
    <property type="evidence" value="ECO:0007669"/>
    <property type="project" value="UniProtKB-SubCell"/>
</dbReference>
<organism evidence="11 12">
    <name type="scientific">Mycolicibacterium fortuitum</name>
    <name type="common">Mycobacterium fortuitum</name>
    <dbReference type="NCBI Taxonomy" id="1766"/>
    <lineage>
        <taxon>Bacteria</taxon>
        <taxon>Bacillati</taxon>
        <taxon>Actinomycetota</taxon>
        <taxon>Actinomycetes</taxon>
        <taxon>Mycobacteriales</taxon>
        <taxon>Mycobacteriaceae</taxon>
        <taxon>Mycolicibacterium</taxon>
    </lineage>
</organism>
<comment type="pathway">
    <text evidence="7">Carotenoid biosynthesis; staphyloxanthin biosynthesis; staphyloxanthin from farnesyl diphosphate: step 4/5.</text>
</comment>
<comment type="similarity">
    <text evidence="8">Belongs to the glycosyltransferase 2 family. CrtQ subfamily.</text>
</comment>
<evidence type="ECO:0000256" key="7">
    <source>
        <dbReference type="ARBA" id="ARBA00037904"/>
    </source>
</evidence>
<evidence type="ECO:0000259" key="10">
    <source>
        <dbReference type="Pfam" id="PF00535"/>
    </source>
</evidence>
<dbReference type="InterPro" id="IPR029044">
    <property type="entry name" value="Nucleotide-diphossugar_trans"/>
</dbReference>
<evidence type="ECO:0000256" key="4">
    <source>
        <dbReference type="ARBA" id="ARBA00022679"/>
    </source>
</evidence>
<dbReference type="PANTHER" id="PTHR43646:SF2">
    <property type="entry name" value="GLYCOSYLTRANSFERASE 2-LIKE DOMAIN-CONTAINING PROTEIN"/>
    <property type="match status" value="1"/>
</dbReference>
<evidence type="ECO:0000256" key="1">
    <source>
        <dbReference type="ARBA" id="ARBA00004236"/>
    </source>
</evidence>
<proteinExistence type="inferred from homology"/>
<comment type="subcellular location">
    <subcellularLocation>
        <location evidence="1">Cell membrane</location>
    </subcellularLocation>
</comment>
<evidence type="ECO:0000256" key="3">
    <source>
        <dbReference type="ARBA" id="ARBA00022676"/>
    </source>
</evidence>
<name>A0ABD6QCP5_MYCFO</name>
<evidence type="ECO:0000256" key="9">
    <source>
        <dbReference type="ARBA" id="ARBA00040345"/>
    </source>
</evidence>
<comment type="function">
    <text evidence="6">Catalyzes the glycosylation of 4,4'-diaponeurosporenoate, i.e. the esterification of glucose at the C1'' position with the carboxyl group of 4,4'-diaponeurosporenic acid, to form glycosyl-4,4'-diaponeurosporenoate. This is a step in the biosynthesis of staphyloxanthin, an orange pigment present in most staphylococci strains.</text>
</comment>
<evidence type="ECO:0000256" key="6">
    <source>
        <dbReference type="ARBA" id="ARBA00037281"/>
    </source>
</evidence>
<evidence type="ECO:0000313" key="12">
    <source>
        <dbReference type="Proteomes" id="UP000187001"/>
    </source>
</evidence>
<keyword evidence="4 11" id="KW-0808">Transferase</keyword>
<keyword evidence="5" id="KW-0472">Membrane</keyword>
<dbReference type="InterPro" id="IPR001173">
    <property type="entry name" value="Glyco_trans_2-like"/>
</dbReference>
<dbReference type="Gene3D" id="3.90.550.10">
    <property type="entry name" value="Spore Coat Polysaccharide Biosynthesis Protein SpsA, Chain A"/>
    <property type="match status" value="1"/>
</dbReference>
<dbReference type="PANTHER" id="PTHR43646">
    <property type="entry name" value="GLYCOSYLTRANSFERASE"/>
    <property type="match status" value="1"/>
</dbReference>
<evidence type="ECO:0000256" key="2">
    <source>
        <dbReference type="ARBA" id="ARBA00022475"/>
    </source>
</evidence>
<sequence length="238" mass="25388">MPDVERIVVVVPAHDEAENLPRCLRALITAAVCVPVPVSVVVVLDSCADGSHGLAGRYGPDVHFVEVDATNVGAARAAGFRFGQSLCAGTDPARVWLATTDADSTVPTDWLLKMARTTADMVVGEVRIAEWLHFPPEVAELHEREYAAKGKQRSHIHGANMGFRADAYWALGGFRALETGEDVELARRFDKAGMRVVPDPTLSVATSDRTDSRAPAGFAADLGALARSLFAAKVSEPA</sequence>
<feature type="domain" description="Glycosyltransferase 2-like" evidence="10">
    <location>
        <begin position="9"/>
        <end position="171"/>
    </location>
</feature>
<dbReference type="Pfam" id="PF00535">
    <property type="entry name" value="Glycos_transf_2"/>
    <property type="match status" value="1"/>
</dbReference>
<evidence type="ECO:0000256" key="8">
    <source>
        <dbReference type="ARBA" id="ARBA00038120"/>
    </source>
</evidence>
<keyword evidence="3" id="KW-0328">Glycosyltransferase</keyword>
<protein>
    <recommendedName>
        <fullName evidence="9">4,4'-diaponeurosporenoate glycosyltransferase</fullName>
    </recommendedName>
</protein>
<dbReference type="RefSeq" id="WP_076207867.1">
    <property type="nucleotide sequence ID" value="NZ_MBER01000171.1"/>
</dbReference>
<dbReference type="GO" id="GO:0016757">
    <property type="term" value="F:glycosyltransferase activity"/>
    <property type="evidence" value="ECO:0007669"/>
    <property type="project" value="UniProtKB-KW"/>
</dbReference>
<evidence type="ECO:0000313" key="11">
    <source>
        <dbReference type="EMBL" id="OMC34408.1"/>
    </source>
</evidence>
<keyword evidence="2" id="KW-1003">Cell membrane</keyword>
<gene>
    <name evidence="11" type="ORF">A5742_13605</name>
</gene>